<name>A0A2G5HYU4_CERBT</name>
<protein>
    <submittedName>
        <fullName evidence="1">Uncharacterized protein</fullName>
    </submittedName>
</protein>
<reference evidence="2 4" key="2">
    <citation type="submission" date="2023-09" db="EMBL/GenBank/DDBJ databases">
        <title>Complete-Gapless Cercospora beticola genome.</title>
        <authorList>
            <person name="Wyatt N.A."/>
            <person name="Spanner R.E."/>
            <person name="Bolton M.D."/>
        </authorList>
    </citation>
    <scope>NUCLEOTIDE SEQUENCE [LARGE SCALE GENOMIC DNA]</scope>
    <source>
        <strain evidence="2">Cb09-40</strain>
    </source>
</reference>
<dbReference type="EMBL" id="LKMD01000102">
    <property type="protein sequence ID" value="PIA97715.1"/>
    <property type="molecule type" value="Genomic_DNA"/>
</dbReference>
<evidence type="ECO:0000313" key="1">
    <source>
        <dbReference type="EMBL" id="PIA97715.1"/>
    </source>
</evidence>
<dbReference type="EMBL" id="CP134185">
    <property type="protein sequence ID" value="WPA98709.1"/>
    <property type="molecule type" value="Genomic_DNA"/>
</dbReference>
<evidence type="ECO:0000313" key="4">
    <source>
        <dbReference type="Proteomes" id="UP001302367"/>
    </source>
</evidence>
<reference evidence="1 3" key="1">
    <citation type="submission" date="2015-10" db="EMBL/GenBank/DDBJ databases">
        <title>The cercosporin biosynthetic gene cluster was horizontally transferred to several fungal lineages and shown to be expanded in Cercospora beticola based on microsynteny with recipient genomes.</title>
        <authorList>
            <person name="De Jonge R."/>
            <person name="Ebert M.K."/>
            <person name="Suttle J.C."/>
            <person name="Jurick Ii W.M."/>
            <person name="Secor G.A."/>
            <person name="Thomma B.P."/>
            <person name="Van De Peer Y."/>
            <person name="Bolton M.D."/>
        </authorList>
    </citation>
    <scope>NUCLEOTIDE SEQUENCE [LARGE SCALE GENOMIC DNA]</scope>
    <source>
        <strain evidence="1 3">09-40</strain>
    </source>
</reference>
<gene>
    <name evidence="1" type="ORF">CB0940_06095</name>
    <name evidence="2" type="ORF">RHO25_003322</name>
</gene>
<accession>A0A2G5HYU4</accession>
<sequence length="126" mass="14154">MRRLLRQPYLVHGTYMILTKKVAETGLHTRPDIRPRICHVPLPFETVVDVQIPIVSLGATQTSAMLAPIGRIVSSVRSYSQYQCNQRLFIAVIFLHSTSATVLDACHPHVRNMTQSYQTLGTKPVV</sequence>
<evidence type="ECO:0000313" key="3">
    <source>
        <dbReference type="Proteomes" id="UP000230605"/>
    </source>
</evidence>
<keyword evidence="4" id="KW-1185">Reference proteome</keyword>
<dbReference type="Proteomes" id="UP001302367">
    <property type="component" value="Chromosome 2"/>
</dbReference>
<dbReference type="AlphaFoldDB" id="A0A2G5HYU4"/>
<organism evidence="1 3">
    <name type="scientific">Cercospora beticola</name>
    <name type="common">Sugarbeet leaf spot fungus</name>
    <dbReference type="NCBI Taxonomy" id="122368"/>
    <lineage>
        <taxon>Eukaryota</taxon>
        <taxon>Fungi</taxon>
        <taxon>Dikarya</taxon>
        <taxon>Ascomycota</taxon>
        <taxon>Pezizomycotina</taxon>
        <taxon>Dothideomycetes</taxon>
        <taxon>Dothideomycetidae</taxon>
        <taxon>Mycosphaerellales</taxon>
        <taxon>Mycosphaerellaceae</taxon>
        <taxon>Cercospora</taxon>
    </lineage>
</organism>
<dbReference type="Proteomes" id="UP000230605">
    <property type="component" value="Chromosome 2"/>
</dbReference>
<evidence type="ECO:0000313" key="2">
    <source>
        <dbReference type="EMBL" id="WPA98709.1"/>
    </source>
</evidence>
<proteinExistence type="predicted"/>